<dbReference type="RefSeq" id="WP_048473519.1">
    <property type="nucleotide sequence ID" value="NZ_JYNL01000069.1"/>
</dbReference>
<evidence type="ECO:0000256" key="2">
    <source>
        <dbReference type="ARBA" id="ARBA00022692"/>
    </source>
</evidence>
<dbReference type="PANTHER" id="PTHR43847">
    <property type="entry name" value="BLL3993 PROTEIN"/>
    <property type="match status" value="1"/>
</dbReference>
<comment type="subcellular location">
    <subcellularLocation>
        <location evidence="1">Endomembrane system</location>
        <topology evidence="1">Multi-pass membrane protein</topology>
    </subcellularLocation>
</comment>
<dbReference type="GO" id="GO:0008168">
    <property type="term" value="F:methyltransferase activity"/>
    <property type="evidence" value="ECO:0007669"/>
    <property type="project" value="UniProtKB-KW"/>
</dbReference>
<keyword evidence="6" id="KW-0808">Transferase</keyword>
<dbReference type="Pfam" id="PF04191">
    <property type="entry name" value="PEMT"/>
    <property type="match status" value="1"/>
</dbReference>
<keyword evidence="4 5" id="KW-0472">Membrane</keyword>
<evidence type="ECO:0000256" key="5">
    <source>
        <dbReference type="SAM" id="Phobius"/>
    </source>
</evidence>
<dbReference type="InterPro" id="IPR052527">
    <property type="entry name" value="Metal_cation-efflux_comp"/>
</dbReference>
<gene>
    <name evidence="6" type="ORF">MCHLDSM_06470</name>
</gene>
<feature type="transmembrane region" description="Helical" evidence="5">
    <location>
        <begin position="75"/>
        <end position="96"/>
    </location>
</feature>
<dbReference type="PANTHER" id="PTHR43847:SF1">
    <property type="entry name" value="BLL3993 PROTEIN"/>
    <property type="match status" value="1"/>
</dbReference>
<accession>A0A0J6Y1W5</accession>
<dbReference type="AlphaFoldDB" id="A0A0J6Y1W5"/>
<feature type="transmembrane region" description="Helical" evidence="5">
    <location>
        <begin position="32"/>
        <end position="54"/>
    </location>
</feature>
<feature type="transmembrane region" description="Helical" evidence="5">
    <location>
        <begin position="108"/>
        <end position="129"/>
    </location>
</feature>
<evidence type="ECO:0000256" key="3">
    <source>
        <dbReference type="ARBA" id="ARBA00022989"/>
    </source>
</evidence>
<proteinExistence type="predicted"/>
<keyword evidence="3 5" id="KW-1133">Transmembrane helix</keyword>
<evidence type="ECO:0000313" key="6">
    <source>
        <dbReference type="EMBL" id="KMO67221.1"/>
    </source>
</evidence>
<keyword evidence="2 5" id="KW-0812">Transmembrane</keyword>
<reference evidence="6 7" key="1">
    <citation type="journal article" date="2015" name="Genome Biol. Evol.">
        <title>Characterization of Three Mycobacterium spp. with Potential Use in Bioremediation by Genome Sequencing and Comparative Genomics.</title>
        <authorList>
            <person name="Das S."/>
            <person name="Pettersson B.M."/>
            <person name="Behra P.R."/>
            <person name="Ramesh M."/>
            <person name="Dasgupta S."/>
            <person name="Bhattacharya A."/>
            <person name="Kirsebom L.A."/>
        </authorList>
    </citation>
    <scope>NUCLEOTIDE SEQUENCE [LARGE SCALE GENOMIC DNA]</scope>
    <source>
        <strain evidence="6 7">DSM 43826</strain>
    </source>
</reference>
<protein>
    <submittedName>
        <fullName evidence="6">Isoprenylcysteine carboxyl methyltransferase (ICMT) family protein</fullName>
    </submittedName>
</protein>
<sequence length="224" mass="24112">MKLAVQTATSTVLGLAFFGLVLFLPAGTFYYWQAWVFVAVFAVSTFVPSVYLAVRHPDALARRMKAGPTAETRPVQRVIITATFLAGIAVMVISALDWRFGWSSVPLWLVIAGDVLVAVGLLSAQLVVVQNHYAGASITVEKGQPLVSTGLYGVVRHPMYAGSLIMMFGTPPALGSLWGLTAVVASVPVLAARLLDEEKALSADLAGYAEYTRQVRYRLIPGVW</sequence>
<dbReference type="EMBL" id="JYNL01000069">
    <property type="protein sequence ID" value="KMO67221.1"/>
    <property type="molecule type" value="Genomic_DNA"/>
</dbReference>
<name>A0A0J6Y1W5_9MYCO</name>
<evidence type="ECO:0000256" key="1">
    <source>
        <dbReference type="ARBA" id="ARBA00004127"/>
    </source>
</evidence>
<dbReference type="Proteomes" id="UP000036513">
    <property type="component" value="Unassembled WGS sequence"/>
</dbReference>
<comment type="caution">
    <text evidence="6">The sequence shown here is derived from an EMBL/GenBank/DDBJ whole genome shotgun (WGS) entry which is preliminary data.</text>
</comment>
<dbReference type="GO" id="GO:0012505">
    <property type="term" value="C:endomembrane system"/>
    <property type="evidence" value="ECO:0007669"/>
    <property type="project" value="UniProtKB-SubCell"/>
</dbReference>
<keyword evidence="6" id="KW-0489">Methyltransferase</keyword>
<feature type="transmembrane region" description="Helical" evidence="5">
    <location>
        <begin position="7"/>
        <end position="26"/>
    </location>
</feature>
<keyword evidence="7" id="KW-1185">Reference proteome</keyword>
<dbReference type="STRING" id="37916.MCHLDSM_06470"/>
<dbReference type="InterPro" id="IPR007318">
    <property type="entry name" value="Phopholipid_MeTrfase"/>
</dbReference>
<dbReference type="Gene3D" id="1.20.120.1630">
    <property type="match status" value="1"/>
</dbReference>
<organism evidence="6 7">
    <name type="scientific">Mycolicibacterium chlorophenolicum</name>
    <dbReference type="NCBI Taxonomy" id="37916"/>
    <lineage>
        <taxon>Bacteria</taxon>
        <taxon>Bacillati</taxon>
        <taxon>Actinomycetota</taxon>
        <taxon>Actinomycetes</taxon>
        <taxon>Mycobacteriales</taxon>
        <taxon>Mycobacteriaceae</taxon>
        <taxon>Mycolicibacterium</taxon>
    </lineage>
</organism>
<dbReference type="PATRIC" id="fig|37916.4.peg.6489"/>
<evidence type="ECO:0000313" key="7">
    <source>
        <dbReference type="Proteomes" id="UP000036513"/>
    </source>
</evidence>
<evidence type="ECO:0000256" key="4">
    <source>
        <dbReference type="ARBA" id="ARBA00023136"/>
    </source>
</evidence>
<dbReference type="GO" id="GO:0032259">
    <property type="term" value="P:methylation"/>
    <property type="evidence" value="ECO:0007669"/>
    <property type="project" value="UniProtKB-KW"/>
</dbReference>